<dbReference type="RefSeq" id="WP_080158734.1">
    <property type="nucleotide sequence ID" value="NZ_FUZI01000009.1"/>
</dbReference>
<accession>A0A1T5I3Y7</accession>
<evidence type="ECO:0000313" key="4">
    <source>
        <dbReference type="EMBL" id="SKC33800.1"/>
    </source>
</evidence>
<dbReference type="Gene3D" id="3.40.50.1820">
    <property type="entry name" value="alpha/beta hydrolase"/>
    <property type="match status" value="1"/>
</dbReference>
<dbReference type="PANTHER" id="PTHR10794">
    <property type="entry name" value="ABHYDROLASE DOMAIN-CONTAINING PROTEIN"/>
    <property type="match status" value="1"/>
</dbReference>
<dbReference type="PANTHER" id="PTHR10794:SF94">
    <property type="entry name" value="ESTERASE YHET-RELATED"/>
    <property type="match status" value="1"/>
</dbReference>
<name>A0A1T5I3Y7_9GAMM</name>
<dbReference type="NCBIfam" id="NF008218">
    <property type="entry name" value="PRK10985.1"/>
    <property type="match status" value="1"/>
</dbReference>
<dbReference type="GO" id="GO:0034338">
    <property type="term" value="F:short-chain carboxylesterase activity"/>
    <property type="evidence" value="ECO:0007669"/>
    <property type="project" value="TreeGrafter"/>
</dbReference>
<protein>
    <submittedName>
        <fullName evidence="4">Putative hydrolase</fullName>
    </submittedName>
</protein>
<dbReference type="InterPro" id="IPR029058">
    <property type="entry name" value="AB_hydrolase_fold"/>
</dbReference>
<dbReference type="AlphaFoldDB" id="A0A1T5I3Y7"/>
<dbReference type="Pfam" id="PF00561">
    <property type="entry name" value="Abhydrolase_1"/>
    <property type="match status" value="1"/>
</dbReference>
<dbReference type="GO" id="GO:0047372">
    <property type="term" value="F:monoacylglycerol lipase activity"/>
    <property type="evidence" value="ECO:0007669"/>
    <property type="project" value="TreeGrafter"/>
</dbReference>
<evidence type="ECO:0000259" key="3">
    <source>
        <dbReference type="Pfam" id="PF00561"/>
    </source>
</evidence>
<evidence type="ECO:0000313" key="5">
    <source>
        <dbReference type="Proteomes" id="UP000189966"/>
    </source>
</evidence>
<keyword evidence="4" id="KW-0378">Hydrolase</keyword>
<evidence type="ECO:0000256" key="1">
    <source>
        <dbReference type="ARBA" id="ARBA00010884"/>
    </source>
</evidence>
<feature type="active site" description="Charge relay system" evidence="2">
    <location>
        <position position="267"/>
    </location>
</feature>
<evidence type="ECO:0000256" key="2">
    <source>
        <dbReference type="PIRSR" id="PIRSR005211-1"/>
    </source>
</evidence>
<comment type="similarity">
    <text evidence="1">Belongs to the AB hydrolase superfamily. AB hydrolase 4 family.</text>
</comment>
<dbReference type="Proteomes" id="UP000189966">
    <property type="component" value="Unassembled WGS sequence"/>
</dbReference>
<reference evidence="4 5" key="1">
    <citation type="submission" date="2017-02" db="EMBL/GenBank/DDBJ databases">
        <authorList>
            <person name="Peterson S.W."/>
        </authorList>
    </citation>
    <scope>NUCLEOTIDE SEQUENCE [LARGE SCALE GENOMIC DNA]</scope>
    <source>
        <strain evidence="5">type strain: NCCB 100098</strain>
    </source>
</reference>
<dbReference type="EMBL" id="FUZI01000009">
    <property type="protein sequence ID" value="SKC33800.1"/>
    <property type="molecule type" value="Genomic_DNA"/>
</dbReference>
<dbReference type="PIRSF" id="PIRSF005211">
    <property type="entry name" value="Ab_hydro_YheT"/>
    <property type="match status" value="1"/>
</dbReference>
<sequence length="332" mass="37895">MQPFSAATGLGNPHLQTLLPRFIRRQPLFTPITQRLEMPDGDFIDLAWTEQPDHTNHHQPLMILLHGLEGSFNSPYANGLLMAAKQQGWLGVMMHFRGCSGELNRHPQSYHSGDIKDVRFFIQWLRQQFPQRPFMAVGVSLGGNVLINYLANYRDNSELIAAQAISPPLNLASCSDRIQQGFSRVYQRYLLTSLKRTITKKIERQPHTMPINQQQLASINNVWQFDQAVTAPLHGFKNANDYYQRCSGLLQLTNIRRPLRIIHAKDDPFMNSDVIPSQPLPANIRYDLSATGGHVGFINGSLLKPQFWLEHTVPAWFQQQLDQHQTTQPNND</sequence>
<proteinExistence type="inferred from homology"/>
<dbReference type="OrthoDB" id="332676at2"/>
<dbReference type="InterPro" id="IPR000073">
    <property type="entry name" value="AB_hydrolase_1"/>
</dbReference>
<dbReference type="FunFam" id="3.40.50.1820:FF:000080">
    <property type="entry name" value="Alpha/beta hydrolase"/>
    <property type="match status" value="1"/>
</dbReference>
<feature type="active site" description="Charge relay system" evidence="2">
    <location>
        <position position="294"/>
    </location>
</feature>
<feature type="active site" description="Charge relay system" evidence="2">
    <location>
        <position position="140"/>
    </location>
</feature>
<dbReference type="InterPro" id="IPR012020">
    <property type="entry name" value="ABHD4"/>
</dbReference>
<dbReference type="SUPFAM" id="SSF53474">
    <property type="entry name" value="alpha/beta-Hydrolases"/>
    <property type="match status" value="1"/>
</dbReference>
<dbReference type="InterPro" id="IPR050960">
    <property type="entry name" value="AB_hydrolase_4_sf"/>
</dbReference>
<organism evidence="4 5">
    <name type="scientific">Photobacterium piscicola</name>
    <dbReference type="NCBI Taxonomy" id="1378299"/>
    <lineage>
        <taxon>Bacteria</taxon>
        <taxon>Pseudomonadati</taxon>
        <taxon>Pseudomonadota</taxon>
        <taxon>Gammaproteobacteria</taxon>
        <taxon>Vibrionales</taxon>
        <taxon>Vibrionaceae</taxon>
        <taxon>Photobacterium</taxon>
    </lineage>
</organism>
<gene>
    <name evidence="4" type="ORF">CZ809_03406</name>
</gene>
<feature type="domain" description="AB hydrolase-1" evidence="3">
    <location>
        <begin position="60"/>
        <end position="299"/>
    </location>
</feature>